<feature type="chain" id="PRO_5021306384" evidence="4">
    <location>
        <begin position="26"/>
        <end position="922"/>
    </location>
</feature>
<dbReference type="Pfam" id="PF13432">
    <property type="entry name" value="TPR_16"/>
    <property type="match status" value="2"/>
</dbReference>
<dbReference type="Pfam" id="PF14559">
    <property type="entry name" value="TPR_19"/>
    <property type="match status" value="4"/>
</dbReference>
<dbReference type="InterPro" id="IPR011990">
    <property type="entry name" value="TPR-like_helical_dom_sf"/>
</dbReference>
<evidence type="ECO:0000313" key="5">
    <source>
        <dbReference type="EMBL" id="TFW19437.1"/>
    </source>
</evidence>
<dbReference type="EMBL" id="SPVF01000147">
    <property type="protein sequence ID" value="TFW19437.1"/>
    <property type="molecule type" value="Genomic_DNA"/>
</dbReference>
<feature type="repeat" description="TPR" evidence="3">
    <location>
        <begin position="606"/>
        <end position="639"/>
    </location>
</feature>
<evidence type="ECO:0000313" key="6">
    <source>
        <dbReference type="Proteomes" id="UP000298438"/>
    </source>
</evidence>
<name>A0A4Y9SB64_9BURK</name>
<dbReference type="PROSITE" id="PS50005">
    <property type="entry name" value="TPR"/>
    <property type="match status" value="9"/>
</dbReference>
<reference evidence="5 6" key="1">
    <citation type="submission" date="2019-03" db="EMBL/GenBank/DDBJ databases">
        <title>Draft Genome Sequence of Massilia arenosa sp. nov., a Novel Massilia Species Isolated from a Sandy-loam Maize Soil.</title>
        <authorList>
            <person name="Raths R."/>
            <person name="Peta V."/>
            <person name="Bucking H."/>
        </authorList>
    </citation>
    <scope>NUCLEOTIDE SEQUENCE [LARGE SCALE GENOMIC DNA]</scope>
    <source>
        <strain evidence="5 6">MC02</strain>
    </source>
</reference>
<feature type="repeat" description="TPR" evidence="3">
    <location>
        <begin position="842"/>
        <end position="875"/>
    </location>
</feature>
<evidence type="ECO:0000256" key="3">
    <source>
        <dbReference type="PROSITE-ProRule" id="PRU00339"/>
    </source>
</evidence>
<dbReference type="Gene3D" id="1.25.40.10">
    <property type="entry name" value="Tetratricopeptide repeat domain"/>
    <property type="match status" value="6"/>
</dbReference>
<dbReference type="InterPro" id="IPR014266">
    <property type="entry name" value="PEP-CTERM_TPR_PrsT"/>
</dbReference>
<evidence type="ECO:0000256" key="4">
    <source>
        <dbReference type="SAM" id="SignalP"/>
    </source>
</evidence>
<gene>
    <name evidence="5" type="primary">prsT</name>
    <name evidence="5" type="ORF">E4L96_11815</name>
</gene>
<dbReference type="AlphaFoldDB" id="A0A4Y9SB64"/>
<dbReference type="OrthoDB" id="5290951at2"/>
<dbReference type="Pfam" id="PF13181">
    <property type="entry name" value="TPR_8"/>
    <property type="match status" value="1"/>
</dbReference>
<dbReference type="InterPro" id="IPR051012">
    <property type="entry name" value="CellSynth/LPSAsmb/PSIAsmb"/>
</dbReference>
<dbReference type="PANTHER" id="PTHR45586:SF1">
    <property type="entry name" value="LIPOPOLYSACCHARIDE ASSEMBLY PROTEIN B"/>
    <property type="match status" value="1"/>
</dbReference>
<evidence type="ECO:0000256" key="2">
    <source>
        <dbReference type="ARBA" id="ARBA00022803"/>
    </source>
</evidence>
<dbReference type="SUPFAM" id="SSF48452">
    <property type="entry name" value="TPR-like"/>
    <property type="match status" value="4"/>
</dbReference>
<accession>A0A4Y9SB64</accession>
<feature type="signal peptide" evidence="4">
    <location>
        <begin position="1"/>
        <end position="25"/>
    </location>
</feature>
<proteinExistence type="predicted"/>
<feature type="repeat" description="TPR" evidence="3">
    <location>
        <begin position="130"/>
        <end position="163"/>
    </location>
</feature>
<dbReference type="InterPro" id="IPR019734">
    <property type="entry name" value="TPR_rpt"/>
</dbReference>
<sequence length="922" mass="100381">MSRSSKRLALATAVSGALLIGAGLAGCHSQSTEQLLAEAKQYEQKGDNKAALIQLKNAATKSPEAADVRLQLGDLYTKTSDYLSAEKEYRKALELKVPKERVLLPLAKAMIVQNQFQKVLDETADHATTPEIITVRGEAYLGLNDLPHAKEQFEAALKLKPEYADALIGMARYSMATRDLDSASKYADEAIAKNPKNDDALFFKGAMLRATGKPLEAIAAFDQVAKLNPEHRFAYVEKAALEISQNKLDAAQADLDLAKKQNPNSLQVLYTDALLQFTRGHSAKALEILTKVLRVVPDHYPSILLAGACEVNTGANEQANQHLRKYIEKYPNNIYARKLLAATLLRGGQAPDALAVLAPALKDNATDPQLMALAGQGHLEAREFGKASEYFDKAAKLEPQAASLRTSLGLAKLGEGDADDAIRELEKAAELDAKTPNAALALIRTEMGLKQYDKALAEVNKLEKSTPNNPVILNIKGGVLLAKQDRAGARAVFEKAVAAKPDYFPAVANLAQLDVGDNKLADARKRLQAFVDKNPKSATGMSALASLALRENKVPEATSWLEKANAANPDDVGPALQLGTFYLRQGEKQKALTLIRKYQTVNPTNADLLDLLGQIQVSSADLPGALETFSKLVNVQPKSPLAQMRLAGVHMMMKNDSLAEDDLKKALQLDPNFIEAQMAQVELHVRRNRPDDALAVARAMQKQRPRLPVGFAVEGDIYMAQRKPELALKAYEQAFDRMKSSDMLIKVVNAMTASGKVKEADARLAAWRKERPNDLMVAMAVSDRLLANRQYKEALPILEQLATKPVTQVAALNNMAYAYQQLKDGRAAATAEQALKLAPENAAVNDTLGWILAEQGDHKRALPLLQKASKLAPDLPDVRYHLAVSLSRTGDKAGAKKELEQLLAKNQGFAQADEARALLKQL</sequence>
<dbReference type="SMART" id="SM00028">
    <property type="entry name" value="TPR"/>
    <property type="match status" value="19"/>
</dbReference>
<dbReference type="NCBIfam" id="TIGR02917">
    <property type="entry name" value="PEP_TPR_lipo"/>
    <property type="match status" value="1"/>
</dbReference>
<dbReference type="PANTHER" id="PTHR45586">
    <property type="entry name" value="TPR REPEAT-CONTAINING PROTEIN PA4667"/>
    <property type="match status" value="1"/>
</dbReference>
<feature type="repeat" description="TPR" evidence="3">
    <location>
        <begin position="368"/>
        <end position="401"/>
    </location>
</feature>
<dbReference type="RefSeq" id="WP_135207424.1">
    <property type="nucleotide sequence ID" value="NZ_SPVF01000147.1"/>
</dbReference>
<keyword evidence="4" id="KW-0732">Signal</keyword>
<dbReference type="Proteomes" id="UP000298438">
    <property type="component" value="Unassembled WGS sequence"/>
</dbReference>
<keyword evidence="1" id="KW-0677">Repeat</keyword>
<organism evidence="5 6">
    <name type="scientific">Zemynaea arenosa</name>
    <dbReference type="NCBI Taxonomy" id="2561931"/>
    <lineage>
        <taxon>Bacteria</taxon>
        <taxon>Pseudomonadati</taxon>
        <taxon>Pseudomonadota</taxon>
        <taxon>Betaproteobacteria</taxon>
        <taxon>Burkholderiales</taxon>
        <taxon>Oxalobacteraceae</taxon>
        <taxon>Telluria group</taxon>
        <taxon>Zemynaea</taxon>
    </lineage>
</organism>
<evidence type="ECO:0000256" key="1">
    <source>
        <dbReference type="ARBA" id="ARBA00022737"/>
    </source>
</evidence>
<keyword evidence="6" id="KW-1185">Reference proteome</keyword>
<keyword evidence="2 3" id="KW-0802">TPR repeat</keyword>
<comment type="caution">
    <text evidence="5">The sequence shown here is derived from an EMBL/GenBank/DDBJ whole genome shotgun (WGS) entry which is preliminary data.</text>
</comment>
<feature type="repeat" description="TPR" evidence="3">
    <location>
        <begin position="402"/>
        <end position="435"/>
    </location>
</feature>
<feature type="repeat" description="TPR" evidence="3">
    <location>
        <begin position="66"/>
        <end position="99"/>
    </location>
</feature>
<protein>
    <submittedName>
        <fullName evidence="5">PEP-CTERM system TPR-repeat protein PrsT</fullName>
    </submittedName>
</protein>
<feature type="repeat" description="TPR" evidence="3">
    <location>
        <begin position="572"/>
        <end position="605"/>
    </location>
</feature>
<feature type="repeat" description="TPR" evidence="3">
    <location>
        <begin position="640"/>
        <end position="673"/>
    </location>
</feature>
<dbReference type="PROSITE" id="PS51257">
    <property type="entry name" value="PROKAR_LIPOPROTEIN"/>
    <property type="match status" value="1"/>
</dbReference>
<feature type="repeat" description="TPR" evidence="3">
    <location>
        <begin position="198"/>
        <end position="231"/>
    </location>
</feature>